<dbReference type="SUPFAM" id="SSF46894">
    <property type="entry name" value="C-terminal effector domain of the bipartite response regulators"/>
    <property type="match status" value="1"/>
</dbReference>
<dbReference type="AlphaFoldDB" id="A0A401YXW7"/>
<dbReference type="InterPro" id="IPR051677">
    <property type="entry name" value="AfsR-DnrI-RedD_regulator"/>
</dbReference>
<dbReference type="PROSITE" id="PS51755">
    <property type="entry name" value="OMPR_PHOB"/>
    <property type="match status" value="1"/>
</dbReference>
<keyword evidence="3" id="KW-0805">Transcription regulation</keyword>
<reference evidence="8 9" key="1">
    <citation type="submission" date="2018-12" db="EMBL/GenBank/DDBJ databases">
        <title>Draft genome sequence of Embleya hyalina NBRC 13850T.</title>
        <authorList>
            <person name="Komaki H."/>
            <person name="Hosoyama A."/>
            <person name="Kimura A."/>
            <person name="Ichikawa N."/>
            <person name="Tamura T."/>
        </authorList>
    </citation>
    <scope>NUCLEOTIDE SEQUENCE [LARGE SCALE GENOMIC DNA]</scope>
    <source>
        <strain evidence="8 9">NBRC 13850</strain>
    </source>
</reference>
<accession>A0A401YXW7</accession>
<organism evidence="8 9">
    <name type="scientific">Embleya hyalina</name>
    <dbReference type="NCBI Taxonomy" id="516124"/>
    <lineage>
        <taxon>Bacteria</taxon>
        <taxon>Bacillati</taxon>
        <taxon>Actinomycetota</taxon>
        <taxon>Actinomycetes</taxon>
        <taxon>Kitasatosporales</taxon>
        <taxon>Streptomycetaceae</taxon>
        <taxon>Embleya</taxon>
    </lineage>
</organism>
<evidence type="ECO:0000256" key="3">
    <source>
        <dbReference type="ARBA" id="ARBA00023015"/>
    </source>
</evidence>
<sequence>MRYEILGPVRIVDGATPRTIAAPKPETLLSALLARRDQLLTVDQIVAEIWTDAGPQRAKSTVHVYVSRLRAMLGAPGPARTGPLATCAGGYVLHTGADRLDADAFHGLVERGRAGARAGRHHEAAEVYTSALDLWRGPAYAGVSLGPIVRAHAARLEASRLECLELLVEANLALGRHRETVARLYALTGEYPLHENFARHLMVALYHCGRRGDALAVYRDTRTALRELLGLEPSRALREIQHAVLTGAEPLGARKDSMAG</sequence>
<dbReference type="CDD" id="cd15831">
    <property type="entry name" value="BTAD"/>
    <property type="match status" value="1"/>
</dbReference>
<dbReference type="InterPro" id="IPR016032">
    <property type="entry name" value="Sig_transdc_resp-reg_C-effctor"/>
</dbReference>
<dbReference type="SMART" id="SM00862">
    <property type="entry name" value="Trans_reg_C"/>
    <property type="match status" value="1"/>
</dbReference>
<comment type="similarity">
    <text evidence="1">Belongs to the AfsR/DnrI/RedD regulatory family.</text>
</comment>
<evidence type="ECO:0000313" key="9">
    <source>
        <dbReference type="Proteomes" id="UP000286931"/>
    </source>
</evidence>
<dbReference type="EMBL" id="BIFH01000032">
    <property type="protein sequence ID" value="GCD99355.1"/>
    <property type="molecule type" value="Genomic_DNA"/>
</dbReference>
<dbReference type="Pfam" id="PF00486">
    <property type="entry name" value="Trans_reg_C"/>
    <property type="match status" value="1"/>
</dbReference>
<dbReference type="InterPro" id="IPR011990">
    <property type="entry name" value="TPR-like_helical_dom_sf"/>
</dbReference>
<dbReference type="GO" id="GO:0003677">
    <property type="term" value="F:DNA binding"/>
    <property type="evidence" value="ECO:0007669"/>
    <property type="project" value="UniProtKB-UniRule"/>
</dbReference>
<evidence type="ECO:0000256" key="1">
    <source>
        <dbReference type="ARBA" id="ARBA00005820"/>
    </source>
</evidence>
<feature type="DNA-binding region" description="OmpR/PhoB-type" evidence="6">
    <location>
        <begin position="1"/>
        <end position="95"/>
    </location>
</feature>
<dbReference type="Pfam" id="PF03704">
    <property type="entry name" value="BTAD"/>
    <property type="match status" value="1"/>
</dbReference>
<gene>
    <name evidence="8" type="ORF">EHYA_07070</name>
</gene>
<dbReference type="PANTHER" id="PTHR35807">
    <property type="entry name" value="TRANSCRIPTIONAL REGULATOR REDD-RELATED"/>
    <property type="match status" value="1"/>
</dbReference>
<comment type="caution">
    <text evidence="8">The sequence shown here is derived from an EMBL/GenBank/DDBJ whole genome shotgun (WGS) entry which is preliminary data.</text>
</comment>
<protein>
    <submittedName>
        <fullName evidence="8">SARP family transcriptional regulator</fullName>
    </submittedName>
</protein>
<dbReference type="GO" id="GO:0000160">
    <property type="term" value="P:phosphorelay signal transduction system"/>
    <property type="evidence" value="ECO:0007669"/>
    <property type="project" value="UniProtKB-KW"/>
</dbReference>
<keyword evidence="4 6" id="KW-0238">DNA-binding</keyword>
<evidence type="ECO:0000256" key="5">
    <source>
        <dbReference type="ARBA" id="ARBA00023163"/>
    </source>
</evidence>
<keyword evidence="9" id="KW-1185">Reference proteome</keyword>
<dbReference type="SUPFAM" id="SSF48452">
    <property type="entry name" value="TPR-like"/>
    <property type="match status" value="1"/>
</dbReference>
<name>A0A401YXW7_9ACTN</name>
<keyword evidence="5" id="KW-0804">Transcription</keyword>
<dbReference type="InterPro" id="IPR001867">
    <property type="entry name" value="OmpR/PhoB-type_DNA-bd"/>
</dbReference>
<keyword evidence="2" id="KW-0902">Two-component regulatory system</keyword>
<proteinExistence type="inferred from homology"/>
<dbReference type="PANTHER" id="PTHR35807:SF1">
    <property type="entry name" value="TRANSCRIPTIONAL REGULATOR REDD"/>
    <property type="match status" value="1"/>
</dbReference>
<dbReference type="RefSeq" id="WP_246127099.1">
    <property type="nucleotide sequence ID" value="NZ_BIFH01000032.1"/>
</dbReference>
<dbReference type="InterPro" id="IPR005158">
    <property type="entry name" value="BTAD"/>
</dbReference>
<evidence type="ECO:0000259" key="7">
    <source>
        <dbReference type="PROSITE" id="PS51755"/>
    </source>
</evidence>
<feature type="domain" description="OmpR/PhoB-type" evidence="7">
    <location>
        <begin position="1"/>
        <end position="95"/>
    </location>
</feature>
<dbReference type="Proteomes" id="UP000286931">
    <property type="component" value="Unassembled WGS sequence"/>
</dbReference>
<evidence type="ECO:0000256" key="2">
    <source>
        <dbReference type="ARBA" id="ARBA00023012"/>
    </source>
</evidence>
<evidence type="ECO:0000313" key="8">
    <source>
        <dbReference type="EMBL" id="GCD99355.1"/>
    </source>
</evidence>
<dbReference type="GO" id="GO:0006355">
    <property type="term" value="P:regulation of DNA-templated transcription"/>
    <property type="evidence" value="ECO:0007669"/>
    <property type="project" value="InterPro"/>
</dbReference>
<dbReference type="SMART" id="SM01043">
    <property type="entry name" value="BTAD"/>
    <property type="match status" value="1"/>
</dbReference>
<dbReference type="Gene3D" id="1.10.10.10">
    <property type="entry name" value="Winged helix-like DNA-binding domain superfamily/Winged helix DNA-binding domain"/>
    <property type="match status" value="1"/>
</dbReference>
<dbReference type="Gene3D" id="1.25.40.10">
    <property type="entry name" value="Tetratricopeptide repeat domain"/>
    <property type="match status" value="1"/>
</dbReference>
<evidence type="ECO:0000256" key="6">
    <source>
        <dbReference type="PROSITE-ProRule" id="PRU01091"/>
    </source>
</evidence>
<dbReference type="InterPro" id="IPR036388">
    <property type="entry name" value="WH-like_DNA-bd_sf"/>
</dbReference>
<evidence type="ECO:0000256" key="4">
    <source>
        <dbReference type="ARBA" id="ARBA00023125"/>
    </source>
</evidence>